<evidence type="ECO:0000259" key="1">
    <source>
        <dbReference type="Pfam" id="PF00814"/>
    </source>
</evidence>
<dbReference type="Gene3D" id="3.30.420.40">
    <property type="match status" value="2"/>
</dbReference>
<protein>
    <submittedName>
        <fullName evidence="2">tRNA threonylcarbamoyladenosine biosynthesis protein TsaB</fullName>
    </submittedName>
</protein>
<dbReference type="InterPro" id="IPR043129">
    <property type="entry name" value="ATPase_NBD"/>
</dbReference>
<evidence type="ECO:0000313" key="3">
    <source>
        <dbReference type="Proteomes" id="UP000219331"/>
    </source>
</evidence>
<gene>
    <name evidence="2" type="ORF">SAMN05421512_107194</name>
</gene>
<name>A0A285SYV1_9HYPH</name>
<dbReference type="Pfam" id="PF00814">
    <property type="entry name" value="TsaD"/>
    <property type="match status" value="1"/>
</dbReference>
<dbReference type="NCBIfam" id="TIGR03725">
    <property type="entry name" value="T6A_YeaZ"/>
    <property type="match status" value="1"/>
</dbReference>
<dbReference type="InterPro" id="IPR000905">
    <property type="entry name" value="Gcp-like_dom"/>
</dbReference>
<dbReference type="RefSeq" id="WP_097175374.1">
    <property type="nucleotide sequence ID" value="NZ_OBML01000007.1"/>
</dbReference>
<proteinExistence type="predicted"/>
<dbReference type="GO" id="GO:0002949">
    <property type="term" value="P:tRNA threonylcarbamoyladenosine modification"/>
    <property type="evidence" value="ECO:0007669"/>
    <property type="project" value="InterPro"/>
</dbReference>
<keyword evidence="3" id="KW-1185">Reference proteome</keyword>
<sequence>MRLLAIDTALDACSVAVHDGSGDALRLTSASEVLGRGHAERLMGMIGEVMAEASLPFAALDRIAVTVGPGSFTGLRVGLSAARGIALVVGAPAVGIGTLAALAATLSAGEPVHAVLAAKGGEIYAQGFAADGTPLDAPQAVDAAAYGAALPLGSALYGSGAAKLVAASGREDLRILGEPGWPDIAAVALLGAAAEIGSHPPEPLYLRPPDAAPARRDLRLLA</sequence>
<dbReference type="AlphaFoldDB" id="A0A285SYV1"/>
<dbReference type="GO" id="GO:0005829">
    <property type="term" value="C:cytosol"/>
    <property type="evidence" value="ECO:0007669"/>
    <property type="project" value="TreeGrafter"/>
</dbReference>
<feature type="domain" description="Gcp-like" evidence="1">
    <location>
        <begin position="33"/>
        <end position="140"/>
    </location>
</feature>
<dbReference type="PANTHER" id="PTHR11735">
    <property type="entry name" value="TRNA N6-ADENOSINE THREONYLCARBAMOYLTRANSFERASE"/>
    <property type="match status" value="1"/>
</dbReference>
<dbReference type="SUPFAM" id="SSF53067">
    <property type="entry name" value="Actin-like ATPase domain"/>
    <property type="match status" value="1"/>
</dbReference>
<dbReference type="STRING" id="538381.GCA_001696535_03735"/>
<evidence type="ECO:0000313" key="2">
    <source>
        <dbReference type="EMBL" id="SOC13548.1"/>
    </source>
</evidence>
<dbReference type="InterPro" id="IPR022496">
    <property type="entry name" value="T6A_TsaB"/>
</dbReference>
<dbReference type="OrthoDB" id="9809995at2"/>
<dbReference type="Proteomes" id="UP000219331">
    <property type="component" value="Unassembled WGS sequence"/>
</dbReference>
<dbReference type="PANTHER" id="PTHR11735:SF11">
    <property type="entry name" value="TRNA THREONYLCARBAMOYLADENOSINE BIOSYNTHESIS PROTEIN TSAB"/>
    <property type="match status" value="1"/>
</dbReference>
<accession>A0A285SYV1</accession>
<dbReference type="EMBL" id="OBML01000007">
    <property type="protein sequence ID" value="SOC13548.1"/>
    <property type="molecule type" value="Genomic_DNA"/>
</dbReference>
<organism evidence="2 3">
    <name type="scientific">Stappia indica</name>
    <dbReference type="NCBI Taxonomy" id="538381"/>
    <lineage>
        <taxon>Bacteria</taxon>
        <taxon>Pseudomonadati</taxon>
        <taxon>Pseudomonadota</taxon>
        <taxon>Alphaproteobacteria</taxon>
        <taxon>Hyphomicrobiales</taxon>
        <taxon>Stappiaceae</taxon>
        <taxon>Stappia</taxon>
    </lineage>
</organism>
<reference evidence="2 3" key="1">
    <citation type="submission" date="2017-08" db="EMBL/GenBank/DDBJ databases">
        <authorList>
            <person name="de Groot N.N."/>
        </authorList>
    </citation>
    <scope>NUCLEOTIDE SEQUENCE [LARGE SCALE GENOMIC DNA]</scope>
    <source>
        <strain evidence="2 3">USBA 352</strain>
    </source>
</reference>